<dbReference type="EMBL" id="CAJPDS010000004">
    <property type="protein sequence ID" value="CAF9906247.1"/>
    <property type="molecule type" value="Genomic_DNA"/>
</dbReference>
<sequence>MLFTFYLLLWTVFIRVLSVTARPATLRVASINGTSTTPSNDSLLYSPSSAGPWNPQGPAGFEITVLHGYQPLYREACYMSAVHLLATQVTEDFEGRLPIETMVYNDPQYHDLTIIVSSLGVDELMLRKFFFWGMAQIMHRMTAHHSFIDSWYELKWQGKVVGDILFNLNPPRPPLGGKHFQLYKSNEPSISTDAYSLSFEYRVIGEQLLVDKDVFMATIGALVQLAQNPEQNFDKFAGGFPTAPVIHPVYNVRIFWTNSQPRHPLSLTKRLIVDSMVATMTYGLRFGDFHALGVTVKNNRREVAQGGYYSPPLSTENVSDS</sequence>
<accession>A0A8H3HXA2</accession>
<feature type="chain" id="PRO_5034704283" evidence="1">
    <location>
        <begin position="22"/>
        <end position="321"/>
    </location>
</feature>
<gene>
    <name evidence="2" type="ORF">HETSPECPRED_006119</name>
</gene>
<evidence type="ECO:0000313" key="2">
    <source>
        <dbReference type="EMBL" id="CAF9906247.1"/>
    </source>
</evidence>
<proteinExistence type="predicted"/>
<keyword evidence="3" id="KW-1185">Reference proteome</keyword>
<evidence type="ECO:0000313" key="3">
    <source>
        <dbReference type="Proteomes" id="UP000664521"/>
    </source>
</evidence>
<comment type="caution">
    <text evidence="2">The sequence shown here is derived from an EMBL/GenBank/DDBJ whole genome shotgun (WGS) entry which is preliminary data.</text>
</comment>
<name>A0A8H3HXA2_9LECA</name>
<dbReference type="Proteomes" id="UP000664521">
    <property type="component" value="Unassembled WGS sequence"/>
</dbReference>
<organism evidence="2 3">
    <name type="scientific">Heterodermia speciosa</name>
    <dbReference type="NCBI Taxonomy" id="116794"/>
    <lineage>
        <taxon>Eukaryota</taxon>
        <taxon>Fungi</taxon>
        <taxon>Dikarya</taxon>
        <taxon>Ascomycota</taxon>
        <taxon>Pezizomycotina</taxon>
        <taxon>Lecanoromycetes</taxon>
        <taxon>OSLEUM clade</taxon>
        <taxon>Lecanoromycetidae</taxon>
        <taxon>Caliciales</taxon>
        <taxon>Physciaceae</taxon>
        <taxon>Heterodermia</taxon>
    </lineage>
</organism>
<protein>
    <submittedName>
        <fullName evidence="2">Uncharacterized protein</fullName>
    </submittedName>
</protein>
<feature type="signal peptide" evidence="1">
    <location>
        <begin position="1"/>
        <end position="21"/>
    </location>
</feature>
<dbReference type="AlphaFoldDB" id="A0A8H3HXA2"/>
<dbReference type="OrthoDB" id="5409972at2759"/>
<evidence type="ECO:0000256" key="1">
    <source>
        <dbReference type="SAM" id="SignalP"/>
    </source>
</evidence>
<reference evidence="2" key="1">
    <citation type="submission" date="2021-03" db="EMBL/GenBank/DDBJ databases">
        <authorList>
            <person name="Tagirdzhanova G."/>
        </authorList>
    </citation>
    <scope>NUCLEOTIDE SEQUENCE</scope>
</reference>
<keyword evidence="1" id="KW-0732">Signal</keyword>